<comment type="caution">
    <text evidence="2">The sequence shown here is derived from an EMBL/GenBank/DDBJ whole genome shotgun (WGS) entry which is preliminary data.</text>
</comment>
<evidence type="ECO:0000313" key="2">
    <source>
        <dbReference type="EMBL" id="MFC4393393.1"/>
    </source>
</evidence>
<evidence type="ECO:0000313" key="3">
    <source>
        <dbReference type="Proteomes" id="UP001595719"/>
    </source>
</evidence>
<sequence>MINNYIFNEYEKRFEPKETTCAYCEESQIKNMKDTHFVALYVTDDRTNLIVYRSVKYSTLLIGIPRCASCREIHDKSVVKSRLITWMIVPVLMGLLFYYISVLGVFLFIAGFFAIVTGGFYGSHKLTQFFVAKENIYNLQDGTDNDRVIQNLILDGWSLNQPSA</sequence>
<protein>
    <submittedName>
        <fullName evidence="2">Uncharacterized protein</fullName>
    </submittedName>
</protein>
<accession>A0ABV8WD45</accession>
<gene>
    <name evidence="2" type="ORF">ACFOY0_20545</name>
</gene>
<keyword evidence="1" id="KW-0812">Transmembrane</keyword>
<reference evidence="3" key="1">
    <citation type="journal article" date="2019" name="Int. J. Syst. Evol. Microbiol.">
        <title>The Global Catalogue of Microorganisms (GCM) 10K type strain sequencing project: providing services to taxonomists for standard genome sequencing and annotation.</title>
        <authorList>
            <consortium name="The Broad Institute Genomics Platform"/>
            <consortium name="The Broad Institute Genome Sequencing Center for Infectious Disease"/>
            <person name="Wu L."/>
            <person name="Ma J."/>
        </authorList>
    </citation>
    <scope>NUCLEOTIDE SEQUENCE [LARGE SCALE GENOMIC DNA]</scope>
    <source>
        <strain evidence="3">CGMCC 1.15345</strain>
    </source>
</reference>
<evidence type="ECO:0000256" key="1">
    <source>
        <dbReference type="SAM" id="Phobius"/>
    </source>
</evidence>
<keyword evidence="3" id="KW-1185">Reference proteome</keyword>
<dbReference type="RefSeq" id="WP_179004086.1">
    <property type="nucleotide sequence ID" value="NZ_JBHSCO010000006.1"/>
</dbReference>
<keyword evidence="1" id="KW-0472">Membrane</keyword>
<dbReference type="EMBL" id="JBHSCO010000006">
    <property type="protein sequence ID" value="MFC4393393.1"/>
    <property type="molecule type" value="Genomic_DNA"/>
</dbReference>
<name>A0ABV8WD45_9FLAO</name>
<feature type="transmembrane region" description="Helical" evidence="1">
    <location>
        <begin position="106"/>
        <end position="123"/>
    </location>
</feature>
<keyword evidence="1" id="KW-1133">Transmembrane helix</keyword>
<dbReference type="Proteomes" id="UP001595719">
    <property type="component" value="Unassembled WGS sequence"/>
</dbReference>
<organism evidence="2 3">
    <name type="scientific">Flavobacterium quisquiliarum</name>
    <dbReference type="NCBI Taxonomy" id="1834436"/>
    <lineage>
        <taxon>Bacteria</taxon>
        <taxon>Pseudomonadati</taxon>
        <taxon>Bacteroidota</taxon>
        <taxon>Flavobacteriia</taxon>
        <taxon>Flavobacteriales</taxon>
        <taxon>Flavobacteriaceae</taxon>
        <taxon>Flavobacterium</taxon>
    </lineage>
</organism>
<proteinExistence type="predicted"/>